<accession>A0A218W5M8</accession>
<proteinExistence type="predicted"/>
<dbReference type="AlphaFoldDB" id="A0A218W5M8"/>
<feature type="region of interest" description="Disordered" evidence="1">
    <location>
        <begin position="56"/>
        <end position="75"/>
    </location>
</feature>
<reference evidence="3" key="1">
    <citation type="journal article" date="2017" name="Plant J.">
        <title>The pomegranate (Punica granatum L.) genome and the genomics of punicalagin biosynthesis.</title>
        <authorList>
            <person name="Qin G."/>
            <person name="Xu C."/>
            <person name="Ming R."/>
            <person name="Tang H."/>
            <person name="Guyot R."/>
            <person name="Kramer E.M."/>
            <person name="Hu Y."/>
            <person name="Yi X."/>
            <person name="Qi Y."/>
            <person name="Xu X."/>
            <person name="Gao Z."/>
            <person name="Pan H."/>
            <person name="Jian J."/>
            <person name="Tian Y."/>
            <person name="Yue Z."/>
            <person name="Xu Y."/>
        </authorList>
    </citation>
    <scope>NUCLEOTIDE SEQUENCE [LARGE SCALE GENOMIC DNA]</scope>
    <source>
        <strain evidence="3">cv. Dabenzi</strain>
    </source>
</reference>
<feature type="region of interest" description="Disordered" evidence="1">
    <location>
        <begin position="97"/>
        <end position="121"/>
    </location>
</feature>
<dbReference type="Proteomes" id="UP000197138">
    <property type="component" value="Unassembled WGS sequence"/>
</dbReference>
<name>A0A218W5M8_PUNGR</name>
<protein>
    <submittedName>
        <fullName evidence="2">Uncharacterized protein</fullName>
    </submittedName>
</protein>
<gene>
    <name evidence="2" type="ORF">CDL15_Pgr017514</name>
</gene>
<comment type="caution">
    <text evidence="2">The sequence shown here is derived from an EMBL/GenBank/DDBJ whole genome shotgun (WGS) entry which is preliminary data.</text>
</comment>
<sequence length="121" mass="13258">MLSLRWTTELSKTKAAIEGGRSRLEWRDVGIHCTAVSFPPLLPRICAAGEGWGPTSKGRGGCHYMQPPETERRRGEGPFAYQVAISTTSFQTNSICSEHISSTRPDPTRPDPTRPDTGMIG</sequence>
<evidence type="ECO:0000313" key="2">
    <source>
        <dbReference type="EMBL" id="OWM67946.1"/>
    </source>
</evidence>
<evidence type="ECO:0000313" key="3">
    <source>
        <dbReference type="Proteomes" id="UP000197138"/>
    </source>
</evidence>
<organism evidence="2 3">
    <name type="scientific">Punica granatum</name>
    <name type="common">Pomegranate</name>
    <dbReference type="NCBI Taxonomy" id="22663"/>
    <lineage>
        <taxon>Eukaryota</taxon>
        <taxon>Viridiplantae</taxon>
        <taxon>Streptophyta</taxon>
        <taxon>Embryophyta</taxon>
        <taxon>Tracheophyta</taxon>
        <taxon>Spermatophyta</taxon>
        <taxon>Magnoliopsida</taxon>
        <taxon>eudicotyledons</taxon>
        <taxon>Gunneridae</taxon>
        <taxon>Pentapetalae</taxon>
        <taxon>rosids</taxon>
        <taxon>malvids</taxon>
        <taxon>Myrtales</taxon>
        <taxon>Lythraceae</taxon>
        <taxon>Punica</taxon>
    </lineage>
</organism>
<evidence type="ECO:0000256" key="1">
    <source>
        <dbReference type="SAM" id="MobiDB-lite"/>
    </source>
</evidence>
<dbReference type="EMBL" id="MTKT01005369">
    <property type="protein sequence ID" value="OWM67946.1"/>
    <property type="molecule type" value="Genomic_DNA"/>
</dbReference>